<feature type="repeat" description="HEAT" evidence="1">
    <location>
        <begin position="817"/>
        <end position="853"/>
    </location>
</feature>
<proteinExistence type="predicted"/>
<keyword evidence="6" id="KW-1185">Reference proteome</keyword>
<dbReference type="Pfam" id="PF20416">
    <property type="entry name" value="UTP20"/>
    <property type="match status" value="1"/>
</dbReference>
<name>B8BXI2_THAPS</name>
<dbReference type="InterPro" id="IPR021133">
    <property type="entry name" value="HEAT_type_2"/>
</dbReference>
<dbReference type="HOGENOM" id="CLU_001723_1_0_1"/>
<dbReference type="InterPro" id="IPR016024">
    <property type="entry name" value="ARM-type_fold"/>
</dbReference>
<feature type="domain" description="U3 small nucleolar RNA-associated protein 20 C-terminal" evidence="4">
    <location>
        <begin position="1058"/>
        <end position="1207"/>
    </location>
</feature>
<evidence type="ECO:0000313" key="5">
    <source>
        <dbReference type="EMBL" id="EED94213.1"/>
    </source>
</evidence>
<dbReference type="InterPro" id="IPR046523">
    <property type="entry name" value="UTP20_dom"/>
</dbReference>
<dbReference type="InterPro" id="IPR011989">
    <property type="entry name" value="ARM-like"/>
</dbReference>
<organism evidence="5 6">
    <name type="scientific">Thalassiosira pseudonana</name>
    <name type="common">Marine diatom</name>
    <name type="synonym">Cyclotella nana</name>
    <dbReference type="NCBI Taxonomy" id="35128"/>
    <lineage>
        <taxon>Eukaryota</taxon>
        <taxon>Sar</taxon>
        <taxon>Stramenopiles</taxon>
        <taxon>Ochrophyta</taxon>
        <taxon>Bacillariophyta</taxon>
        <taxon>Coscinodiscophyceae</taxon>
        <taxon>Thalassiosirophycidae</taxon>
        <taxon>Thalassiosirales</taxon>
        <taxon>Thalassiosiraceae</taxon>
        <taxon>Thalassiosira</taxon>
    </lineage>
</organism>
<protein>
    <recommendedName>
        <fullName evidence="7">Ribosomal RNA-processing protein 12-like conserved domain-containing protein</fullName>
    </recommendedName>
</protein>
<evidence type="ECO:0000256" key="1">
    <source>
        <dbReference type="PROSITE-ProRule" id="PRU00103"/>
    </source>
</evidence>
<dbReference type="AlphaFoldDB" id="B8BXI2"/>
<evidence type="ECO:0008006" key="7">
    <source>
        <dbReference type="Google" id="ProtNLM"/>
    </source>
</evidence>
<dbReference type="PaxDb" id="35128-Thaps268455"/>
<feature type="domain" description="U3 small nucleolar RNA-associated protein 20" evidence="3">
    <location>
        <begin position="289"/>
        <end position="522"/>
    </location>
</feature>
<dbReference type="SUPFAM" id="SSF48371">
    <property type="entry name" value="ARM repeat"/>
    <property type="match status" value="2"/>
</dbReference>
<evidence type="ECO:0000259" key="4">
    <source>
        <dbReference type="Pfam" id="PF23099"/>
    </source>
</evidence>
<dbReference type="KEGG" id="tps:THAPSDRAFT_268455"/>
<dbReference type="EMBL" id="CM000640">
    <property type="protein sequence ID" value="EED94213.1"/>
    <property type="molecule type" value="Genomic_DNA"/>
</dbReference>
<dbReference type="Proteomes" id="UP000001449">
    <property type="component" value="Chromosome 3"/>
</dbReference>
<dbReference type="InterPro" id="IPR057525">
    <property type="entry name" value="UTP20_C"/>
</dbReference>
<dbReference type="InParanoid" id="B8BXI2"/>
<feature type="region of interest" description="Disordered" evidence="2">
    <location>
        <begin position="1168"/>
        <end position="1222"/>
    </location>
</feature>
<dbReference type="PANTHER" id="PTHR17695">
    <property type="entry name" value="SMALL SUBUNIT PROCESSOME COMPONENT 20 HOMOLOG"/>
    <property type="match status" value="1"/>
</dbReference>
<feature type="compositionally biased region" description="Basic and acidic residues" evidence="2">
    <location>
        <begin position="1195"/>
        <end position="1211"/>
    </location>
</feature>
<accession>B8BXI2</accession>
<dbReference type="OMA" id="SHIREQC"/>
<dbReference type="GeneID" id="7441707"/>
<feature type="compositionally biased region" description="Basic and acidic residues" evidence="2">
    <location>
        <begin position="1168"/>
        <end position="1182"/>
    </location>
</feature>
<reference evidence="5 6" key="2">
    <citation type="journal article" date="2008" name="Nature">
        <title>The Phaeodactylum genome reveals the evolutionary history of diatom genomes.</title>
        <authorList>
            <person name="Bowler C."/>
            <person name="Allen A.E."/>
            <person name="Badger J.H."/>
            <person name="Grimwood J."/>
            <person name="Jabbari K."/>
            <person name="Kuo A."/>
            <person name="Maheswari U."/>
            <person name="Martens C."/>
            <person name="Maumus F."/>
            <person name="Otillar R.P."/>
            <person name="Rayko E."/>
            <person name="Salamov A."/>
            <person name="Vandepoele K."/>
            <person name="Beszteri B."/>
            <person name="Gruber A."/>
            <person name="Heijde M."/>
            <person name="Katinka M."/>
            <person name="Mock T."/>
            <person name="Valentin K."/>
            <person name="Verret F."/>
            <person name="Berges J.A."/>
            <person name="Brownlee C."/>
            <person name="Cadoret J.P."/>
            <person name="Chiovitti A."/>
            <person name="Choi C.J."/>
            <person name="Coesel S."/>
            <person name="De Martino A."/>
            <person name="Detter J.C."/>
            <person name="Durkin C."/>
            <person name="Falciatore A."/>
            <person name="Fournet J."/>
            <person name="Haruta M."/>
            <person name="Huysman M.J."/>
            <person name="Jenkins B.D."/>
            <person name="Jiroutova K."/>
            <person name="Jorgensen R.E."/>
            <person name="Joubert Y."/>
            <person name="Kaplan A."/>
            <person name="Kroger N."/>
            <person name="Kroth P.G."/>
            <person name="La Roche J."/>
            <person name="Lindquist E."/>
            <person name="Lommer M."/>
            <person name="Martin-Jezequel V."/>
            <person name="Lopez P.J."/>
            <person name="Lucas S."/>
            <person name="Mangogna M."/>
            <person name="McGinnis K."/>
            <person name="Medlin L.K."/>
            <person name="Montsant A."/>
            <person name="Oudot-Le Secq M.P."/>
            <person name="Napoli C."/>
            <person name="Obornik M."/>
            <person name="Parker M.S."/>
            <person name="Petit J.L."/>
            <person name="Porcel B.M."/>
            <person name="Poulsen N."/>
            <person name="Robison M."/>
            <person name="Rychlewski L."/>
            <person name="Rynearson T.A."/>
            <person name="Schmutz J."/>
            <person name="Shapiro H."/>
            <person name="Siaut M."/>
            <person name="Stanley M."/>
            <person name="Sussman M.R."/>
            <person name="Taylor A.R."/>
            <person name="Vardi A."/>
            <person name="von Dassow P."/>
            <person name="Vyverman W."/>
            <person name="Willis A."/>
            <person name="Wyrwicz L.S."/>
            <person name="Rokhsar D.S."/>
            <person name="Weissenbach J."/>
            <person name="Armbrust E.V."/>
            <person name="Green B.R."/>
            <person name="Van de Peer Y."/>
            <person name="Grigoriev I.V."/>
        </authorList>
    </citation>
    <scope>NUCLEOTIDE SEQUENCE [LARGE SCALE GENOMIC DNA]</scope>
    <source>
        <strain evidence="5 6">CCMP1335</strain>
    </source>
</reference>
<dbReference type="Pfam" id="PF23099">
    <property type="entry name" value="UTP20_C"/>
    <property type="match status" value="1"/>
</dbReference>
<dbReference type="STRING" id="35128.B8BXI2"/>
<dbReference type="eggNOG" id="KOG1823">
    <property type="taxonomic scope" value="Eukaryota"/>
</dbReference>
<evidence type="ECO:0000313" key="6">
    <source>
        <dbReference type="Proteomes" id="UP000001449"/>
    </source>
</evidence>
<dbReference type="InterPro" id="IPR052575">
    <property type="entry name" value="SSU_processome_comp_20"/>
</dbReference>
<gene>
    <name evidence="5" type="ORF">THAPSDRAFT_268455</name>
</gene>
<dbReference type="PANTHER" id="PTHR17695:SF11">
    <property type="entry name" value="SMALL SUBUNIT PROCESSOME COMPONENT 20 HOMOLOG"/>
    <property type="match status" value="1"/>
</dbReference>
<evidence type="ECO:0000256" key="2">
    <source>
        <dbReference type="SAM" id="MobiDB-lite"/>
    </source>
</evidence>
<sequence length="1222" mass="137854">MYTCFHLLYDSDGVISRASNKALKCLVTICLEKIQESEEDACELSRNPWMSFMKSTFIPCLKTGIMTKDVTTRKNFVMMISHVSRSFSDYQSVHLYGDLKCLIRDDDHELDFFLNVTHVQLHRRARAFQRLRKLMSSTENTEKPSIFSDQSYGNVLLPLAIHPVYEYRSKSEDVYVVEAIAVVGEIAKHLSWSKYNNTLQSVLSNLSRHPEQERFLVAMMCAIIDGFHFAVETGEGATDGKNTEGNGFLLMTHLTIPLFPITQVWRSLKNRIIPKVESFLAREKTDKSGKKIKCLRSSVALATMKLFQKLPLKTFEAKLPQLITVVCIALKNKESNERDIARETLAKMAVSLDMKYLPLILSELSVSLSEGYKLHVRSATLHSILVAIANVYEQSTVNTVEEAVALPFDRCVVAMLDLIHQDIFGKASEIKEVEHVDKRLIKEAMGSKSQDSLEIIARLHPELTNASVVHSIVTPFLERLNDPEVLPSTIRKVKECLNRVAVGFSSNGRAKYEEVLPFVYATVSPFVLGKKQQKRDLHKVIDGAAAPKLTGSSRHSPMKSSAAKSMNNPANACAVNFGLALLSSCLKRSKIDVSDEVLCSMADPYLHLLTQCVRFSSDSNALTLSLRCLCVFLRMDLPSVAKSVKKLGPSLLDHLTAAGAATNTQSEIVQGCFKTLTLLLSHQKFASKPEQQMSALVSLLQSAVRESDHHNSTFVLIKAIAAKKYISAEFYDLMEIILKLSVQSQKASIRLQSSQIFLQYLIEYPMGKQRLDNHLQQIVLNIKYEYEEGRLSAIDLLSSVVQKFPIPVLEGHSQLFFLPLVLQLVNDDSKKCKEAVTNCIYLLLKRLPTEVVQGFFDYVKRWSQSSGIDSLPMQRAAAQLFGIFVEARPDYMKRGTNSSDLVTIISDVIVKNLQYDNDEGWELLYFNIVCIEKINSHLPSSISNNYDIWGSLVKLLAFPHPWVMQASSRVINSHVSNLDPTKMNGSDSFVVKVPGSLFDVARNLCRHLDVDEKHFVETTSVLAIKTISWAFQVMRHYPKICYANESADEPDGSGDEDNAKDPRRWVMSRLSNIAKPKGAQRREFVFKCFAALCASENGDHLVPYLQLMIDPIDRAIREETNNLLSNDGEEHSPLIALPKDVLNLLEEACGTEKFLDAYAEVNRKVREKRDQRKQEIASEAVHDPVSAAKRKIKKQVHEKERRKRRIDDRRNSRGGTKKRRSH</sequence>
<evidence type="ECO:0000259" key="3">
    <source>
        <dbReference type="Pfam" id="PF20416"/>
    </source>
</evidence>
<dbReference type="RefSeq" id="XP_002288777.1">
    <property type="nucleotide sequence ID" value="XM_002288741.1"/>
</dbReference>
<dbReference type="Gene3D" id="1.25.10.10">
    <property type="entry name" value="Leucine-rich Repeat Variant"/>
    <property type="match status" value="1"/>
</dbReference>
<reference evidence="5 6" key="1">
    <citation type="journal article" date="2004" name="Science">
        <title>The genome of the diatom Thalassiosira pseudonana: ecology, evolution, and metabolism.</title>
        <authorList>
            <person name="Armbrust E.V."/>
            <person name="Berges J.A."/>
            <person name="Bowler C."/>
            <person name="Green B.R."/>
            <person name="Martinez D."/>
            <person name="Putnam N.H."/>
            <person name="Zhou S."/>
            <person name="Allen A.E."/>
            <person name="Apt K.E."/>
            <person name="Bechner M."/>
            <person name="Brzezinski M.A."/>
            <person name="Chaal B.K."/>
            <person name="Chiovitti A."/>
            <person name="Davis A.K."/>
            <person name="Demarest M.S."/>
            <person name="Detter J.C."/>
            <person name="Glavina T."/>
            <person name="Goodstein D."/>
            <person name="Hadi M.Z."/>
            <person name="Hellsten U."/>
            <person name="Hildebrand M."/>
            <person name="Jenkins B.D."/>
            <person name="Jurka J."/>
            <person name="Kapitonov V.V."/>
            <person name="Kroger N."/>
            <person name="Lau W.W."/>
            <person name="Lane T.W."/>
            <person name="Larimer F.W."/>
            <person name="Lippmeier J.C."/>
            <person name="Lucas S."/>
            <person name="Medina M."/>
            <person name="Montsant A."/>
            <person name="Obornik M."/>
            <person name="Parker M.S."/>
            <person name="Palenik B."/>
            <person name="Pazour G.J."/>
            <person name="Richardson P.M."/>
            <person name="Rynearson T.A."/>
            <person name="Saito M.A."/>
            <person name="Schwartz D.C."/>
            <person name="Thamatrakoln K."/>
            <person name="Valentin K."/>
            <person name="Vardi A."/>
            <person name="Wilkerson F.P."/>
            <person name="Rokhsar D.S."/>
        </authorList>
    </citation>
    <scope>NUCLEOTIDE SEQUENCE [LARGE SCALE GENOMIC DNA]</scope>
    <source>
        <strain evidence="5 6">CCMP1335</strain>
    </source>
</reference>
<dbReference type="PROSITE" id="PS50077">
    <property type="entry name" value="HEAT_REPEAT"/>
    <property type="match status" value="1"/>
</dbReference>